<reference evidence="1 2" key="1">
    <citation type="submission" date="2020-05" db="EMBL/GenBank/DDBJ databases">
        <title>Identification and distribution of gene clusters putatively required for synthesis of sphingolipid metabolism inhibitors in phylogenetically diverse species of the filamentous fungus Fusarium.</title>
        <authorList>
            <person name="Kim H.-S."/>
            <person name="Busman M."/>
            <person name="Brown D.W."/>
            <person name="Divon H."/>
            <person name="Uhlig S."/>
            <person name="Proctor R.H."/>
        </authorList>
    </citation>
    <scope>NUCLEOTIDE SEQUENCE [LARGE SCALE GENOMIC DNA]</scope>
    <source>
        <strain evidence="1 2">NRRL 13617</strain>
    </source>
</reference>
<name>A0A8H5JS22_9HYPO</name>
<gene>
    <name evidence="1" type="ORF">FPHYL_6973</name>
</gene>
<proteinExistence type="predicted"/>
<organism evidence="1 2">
    <name type="scientific">Fusarium phyllophilum</name>
    <dbReference type="NCBI Taxonomy" id="47803"/>
    <lineage>
        <taxon>Eukaryota</taxon>
        <taxon>Fungi</taxon>
        <taxon>Dikarya</taxon>
        <taxon>Ascomycota</taxon>
        <taxon>Pezizomycotina</taxon>
        <taxon>Sordariomycetes</taxon>
        <taxon>Hypocreomycetidae</taxon>
        <taxon>Hypocreales</taxon>
        <taxon>Nectriaceae</taxon>
        <taxon>Fusarium</taxon>
        <taxon>Fusarium fujikuroi species complex</taxon>
    </lineage>
</organism>
<dbReference type="Proteomes" id="UP000582016">
    <property type="component" value="Unassembled WGS sequence"/>
</dbReference>
<dbReference type="EMBL" id="JAAOAQ010000252">
    <property type="protein sequence ID" value="KAF5559661.1"/>
    <property type="molecule type" value="Genomic_DNA"/>
</dbReference>
<keyword evidence="2" id="KW-1185">Reference proteome</keyword>
<protein>
    <submittedName>
        <fullName evidence="1">Uncharacterized protein</fullName>
    </submittedName>
</protein>
<sequence>MAKVPDDNKIHTVILTLRGSGLASFEAKSNLFKARVEANNPKRFIVIAWCIEYADTTPVGQPRGHTLVTLRKKDLEDLEWSRFEKGVFLDYYGLITVKTYLKRVAWAIDIKHSMASFPGTGDELMKFQYTLYVTMLVVAALGPPKWK</sequence>
<evidence type="ECO:0000313" key="2">
    <source>
        <dbReference type="Proteomes" id="UP000582016"/>
    </source>
</evidence>
<evidence type="ECO:0000313" key="1">
    <source>
        <dbReference type="EMBL" id="KAF5559661.1"/>
    </source>
</evidence>
<dbReference type="AlphaFoldDB" id="A0A8H5JS22"/>
<comment type="caution">
    <text evidence="1">The sequence shown here is derived from an EMBL/GenBank/DDBJ whole genome shotgun (WGS) entry which is preliminary data.</text>
</comment>
<dbReference type="OrthoDB" id="10000533at2759"/>
<accession>A0A8H5JS22</accession>